<dbReference type="GO" id="GO:0006271">
    <property type="term" value="P:DNA strand elongation involved in DNA replication"/>
    <property type="evidence" value="ECO:0007669"/>
    <property type="project" value="TreeGrafter"/>
</dbReference>
<evidence type="ECO:0000256" key="2">
    <source>
        <dbReference type="ARBA" id="ARBA00022705"/>
    </source>
</evidence>
<organism evidence="5 6">
    <name type="scientific">Apis cerana cerana</name>
    <name type="common">Oriental honeybee</name>
    <dbReference type="NCBI Taxonomy" id="94128"/>
    <lineage>
        <taxon>Eukaryota</taxon>
        <taxon>Metazoa</taxon>
        <taxon>Ecdysozoa</taxon>
        <taxon>Arthropoda</taxon>
        <taxon>Hexapoda</taxon>
        <taxon>Insecta</taxon>
        <taxon>Pterygota</taxon>
        <taxon>Neoptera</taxon>
        <taxon>Endopterygota</taxon>
        <taxon>Hymenoptera</taxon>
        <taxon>Apocrita</taxon>
        <taxon>Aculeata</taxon>
        <taxon>Apoidea</taxon>
        <taxon>Anthophila</taxon>
        <taxon>Apidae</taxon>
        <taxon>Apis</taxon>
    </lineage>
</organism>
<dbReference type="InterPro" id="IPR007185">
    <property type="entry name" value="DNA_pol_a/d/e_bsu"/>
</dbReference>
<dbReference type="GO" id="GO:0043625">
    <property type="term" value="C:delta DNA polymerase complex"/>
    <property type="evidence" value="ECO:0007669"/>
    <property type="project" value="TreeGrafter"/>
</dbReference>
<evidence type="ECO:0000259" key="4">
    <source>
        <dbReference type="Pfam" id="PF18018"/>
    </source>
</evidence>
<keyword evidence="6" id="KW-1185">Reference proteome</keyword>
<dbReference type="AlphaFoldDB" id="A0A2A3EKP3"/>
<dbReference type="PANTHER" id="PTHR10416:SF0">
    <property type="entry name" value="DNA POLYMERASE DELTA SUBUNIT 2"/>
    <property type="match status" value="1"/>
</dbReference>
<dbReference type="STRING" id="94128.A0A2A3EKP3"/>
<dbReference type="Pfam" id="PF04042">
    <property type="entry name" value="DNA_pol_E_B"/>
    <property type="match status" value="1"/>
</dbReference>
<sequence length="445" mass="50769">MEVPQIKYNRKSFKFDDFKKFEIFTQCSKQQYCNIYNARLKALKDHILQKVKIKWANYEIVSLSQLCERNQNNTCVIIGTLYKHQELRSSILNELSKELQLIPQPARTNYASFKDILYLEDETLRIKLVGTHKNIQDTVTGIVCAVCGHELENGAFLVTDWCFPGCCSKLPIFNSQQLEKQGKILIISGLDLANNLQSLSINLLFEWITGMIGCEEVHKEVASIVCIIIAGNSVRGSIETYNYKNYFETKLHNEAIFKETANITHKLDNFLHPIAQCCPIILMPGEFDPTCHRLPQQPFHPCILPECSRFKSFYGVTNPWIGSINSRIIAGSSGQPIMDIMKIAGLVDISPLIWLERTLHWCHYAPTAPDTTPTYSSNKIDPFIITECPDIYFVGNMDKYDTKIYTAEEGQTIRLICIPKFSKTQTGVLVDLQDLNTWPISFTVN</sequence>
<keyword evidence="2" id="KW-0235">DNA replication</keyword>
<evidence type="ECO:0000313" key="6">
    <source>
        <dbReference type="Proteomes" id="UP000242457"/>
    </source>
</evidence>
<evidence type="ECO:0000313" key="5">
    <source>
        <dbReference type="EMBL" id="PBC31601.1"/>
    </source>
</evidence>
<dbReference type="Proteomes" id="UP000242457">
    <property type="component" value="Unassembled WGS sequence"/>
</dbReference>
<reference evidence="5 6" key="1">
    <citation type="submission" date="2014-07" db="EMBL/GenBank/DDBJ databases">
        <title>Genomic and transcriptomic analysis on Apis cerana provide comprehensive insights into honey bee biology.</title>
        <authorList>
            <person name="Diao Q."/>
            <person name="Sun L."/>
            <person name="Zheng H."/>
            <person name="Zheng H."/>
            <person name="Xu S."/>
            <person name="Wang S."/>
            <person name="Zeng Z."/>
            <person name="Hu F."/>
            <person name="Su S."/>
            <person name="Wu J."/>
        </authorList>
    </citation>
    <scope>NUCLEOTIDE SEQUENCE [LARGE SCALE GENOMIC DNA]</scope>
    <source>
        <tissue evidence="5">Pupae without intestine</tissue>
    </source>
</reference>
<gene>
    <name evidence="5" type="ORF">APICC_03471</name>
</gene>
<dbReference type="Gene3D" id="3.60.21.50">
    <property type="match status" value="1"/>
</dbReference>
<feature type="domain" description="DNA polymerase delta subunit OB-fold" evidence="4">
    <location>
        <begin position="31"/>
        <end position="161"/>
    </location>
</feature>
<evidence type="ECO:0000259" key="3">
    <source>
        <dbReference type="Pfam" id="PF04042"/>
    </source>
</evidence>
<dbReference type="EMBL" id="KZ288230">
    <property type="protein sequence ID" value="PBC31601.1"/>
    <property type="molecule type" value="Genomic_DNA"/>
</dbReference>
<name>A0A2A3EKP3_APICC</name>
<dbReference type="Gene3D" id="2.40.50.430">
    <property type="match status" value="1"/>
</dbReference>
<accession>A0A2A3EKP3</accession>
<protein>
    <submittedName>
        <fullName evidence="5">DNA polymerase delta small subunit</fullName>
    </submittedName>
</protein>
<dbReference type="Pfam" id="PF18018">
    <property type="entry name" value="DNA_pol_D_N"/>
    <property type="match status" value="1"/>
</dbReference>
<feature type="domain" description="DNA polymerase alpha/delta/epsilon subunit B" evidence="3">
    <location>
        <begin position="184"/>
        <end position="400"/>
    </location>
</feature>
<comment type="similarity">
    <text evidence="1">Belongs to the DNA polymerase delta/II small subunit family.</text>
</comment>
<evidence type="ECO:0000256" key="1">
    <source>
        <dbReference type="ARBA" id="ARBA00006035"/>
    </source>
</evidence>
<dbReference type="InterPro" id="IPR024826">
    <property type="entry name" value="DNA_pol_delta/II_ssu"/>
</dbReference>
<dbReference type="GO" id="GO:0003677">
    <property type="term" value="F:DNA binding"/>
    <property type="evidence" value="ECO:0007669"/>
    <property type="project" value="InterPro"/>
</dbReference>
<proteinExistence type="inferred from homology"/>
<dbReference type="OrthoDB" id="3763at2759"/>
<dbReference type="InterPro" id="IPR040663">
    <property type="entry name" value="DNA_pol_D_N"/>
</dbReference>
<dbReference type="PANTHER" id="PTHR10416">
    <property type="entry name" value="DNA POLYMERASE DELTA SUBUNIT 2"/>
    <property type="match status" value="1"/>
</dbReference>